<dbReference type="KEGG" id="fcy:FRACYDRAFT_252602"/>
<dbReference type="InParanoid" id="A0A1E7EM17"/>
<feature type="transmembrane region" description="Helical" evidence="1">
    <location>
        <begin position="228"/>
        <end position="247"/>
    </location>
</feature>
<feature type="transmembrane region" description="Helical" evidence="1">
    <location>
        <begin position="188"/>
        <end position="208"/>
    </location>
</feature>
<protein>
    <submittedName>
        <fullName evidence="2">Uncharacterized protein</fullName>
    </submittedName>
</protein>
<proteinExistence type="predicted"/>
<keyword evidence="1" id="KW-0812">Transmembrane</keyword>
<keyword evidence="1" id="KW-0472">Membrane</keyword>
<name>A0A1E7EM17_9STRA</name>
<evidence type="ECO:0000313" key="3">
    <source>
        <dbReference type="Proteomes" id="UP000095751"/>
    </source>
</evidence>
<sequence length="299" mass="33739">MLGDGVNENIIQLFFDKRYYSMLSTLINDIQTNSNNYGDNKDIMASSPTAVADLVKKILSESERYEVTTLHVVWTIILWMFGNFLQKNLYDVRLYGGTGYSILHHRRLPRNGTMRNITTRIVSALLVNTIVYSLPFFFIDQDAHGEGGAGGEEDHEVNDTTKWFANYFVTGFSSIVFDIVIRRIQISAFVSTILFLSTIVVGIVVLNSDITNASLLLDMGYENEKDSISIFTIYGLCLLLAGWYCCAGITTRIFGYKKIILSSFPCFLLGTAILTLPSLQNLIFEILGSIWKYFGEILR</sequence>
<dbReference type="Proteomes" id="UP000095751">
    <property type="component" value="Unassembled WGS sequence"/>
</dbReference>
<gene>
    <name evidence="2" type="ORF">FRACYDRAFT_252602</name>
</gene>
<evidence type="ECO:0000313" key="2">
    <source>
        <dbReference type="EMBL" id="OEU06970.1"/>
    </source>
</evidence>
<keyword evidence="1" id="KW-1133">Transmembrane helix</keyword>
<feature type="transmembrane region" description="Helical" evidence="1">
    <location>
        <begin position="117"/>
        <end position="139"/>
    </location>
</feature>
<evidence type="ECO:0000256" key="1">
    <source>
        <dbReference type="SAM" id="Phobius"/>
    </source>
</evidence>
<feature type="transmembrane region" description="Helical" evidence="1">
    <location>
        <begin position="259"/>
        <end position="279"/>
    </location>
</feature>
<feature type="transmembrane region" description="Helical" evidence="1">
    <location>
        <begin position="67"/>
        <end position="85"/>
    </location>
</feature>
<organism evidence="2 3">
    <name type="scientific">Fragilariopsis cylindrus CCMP1102</name>
    <dbReference type="NCBI Taxonomy" id="635003"/>
    <lineage>
        <taxon>Eukaryota</taxon>
        <taxon>Sar</taxon>
        <taxon>Stramenopiles</taxon>
        <taxon>Ochrophyta</taxon>
        <taxon>Bacillariophyta</taxon>
        <taxon>Bacillariophyceae</taxon>
        <taxon>Bacillariophycidae</taxon>
        <taxon>Bacillariales</taxon>
        <taxon>Bacillariaceae</taxon>
        <taxon>Fragilariopsis</taxon>
    </lineage>
</organism>
<accession>A0A1E7EM17</accession>
<dbReference type="EMBL" id="KV784394">
    <property type="protein sequence ID" value="OEU06970.1"/>
    <property type="molecule type" value="Genomic_DNA"/>
</dbReference>
<reference evidence="2 3" key="1">
    <citation type="submission" date="2016-09" db="EMBL/GenBank/DDBJ databases">
        <title>Extensive genetic diversity and differential bi-allelic expression allows diatom success in the polar Southern Ocean.</title>
        <authorList>
            <consortium name="DOE Joint Genome Institute"/>
            <person name="Mock T."/>
            <person name="Otillar R.P."/>
            <person name="Strauss J."/>
            <person name="Dupont C."/>
            <person name="Frickenhaus S."/>
            <person name="Maumus F."/>
            <person name="Mcmullan M."/>
            <person name="Sanges R."/>
            <person name="Schmutz J."/>
            <person name="Toseland A."/>
            <person name="Valas R."/>
            <person name="Veluchamy A."/>
            <person name="Ward B.J."/>
            <person name="Allen A."/>
            <person name="Barry K."/>
            <person name="Falciatore A."/>
            <person name="Ferrante M."/>
            <person name="Fortunato A.E."/>
            <person name="Gloeckner G."/>
            <person name="Gruber A."/>
            <person name="Hipkin R."/>
            <person name="Janech M."/>
            <person name="Kroth P."/>
            <person name="Leese F."/>
            <person name="Lindquist E."/>
            <person name="Lyon B.R."/>
            <person name="Martin J."/>
            <person name="Mayer C."/>
            <person name="Parker M."/>
            <person name="Quesneville H."/>
            <person name="Raymond J."/>
            <person name="Uhlig C."/>
            <person name="Valentin K.U."/>
            <person name="Worden A.Z."/>
            <person name="Armbrust E.V."/>
            <person name="Bowler C."/>
            <person name="Green B."/>
            <person name="Moulton V."/>
            <person name="Van Oosterhout C."/>
            <person name="Grigoriev I."/>
        </authorList>
    </citation>
    <scope>NUCLEOTIDE SEQUENCE [LARGE SCALE GENOMIC DNA]</scope>
    <source>
        <strain evidence="2 3">CCMP1102</strain>
    </source>
</reference>
<dbReference type="AlphaFoldDB" id="A0A1E7EM17"/>
<keyword evidence="3" id="KW-1185">Reference proteome</keyword>
<feature type="transmembrane region" description="Helical" evidence="1">
    <location>
        <begin position="163"/>
        <end position="181"/>
    </location>
</feature>